<evidence type="ECO:0000259" key="9">
    <source>
        <dbReference type="Pfam" id="PF02771"/>
    </source>
</evidence>
<evidence type="ECO:0000256" key="5">
    <source>
        <dbReference type="ARBA" id="ARBA00023002"/>
    </source>
</evidence>
<evidence type="ECO:0000259" key="8">
    <source>
        <dbReference type="Pfam" id="PF02770"/>
    </source>
</evidence>
<dbReference type="PANTHER" id="PTHR43292:SF3">
    <property type="entry name" value="ACYL-COA DEHYDROGENASE FADE29"/>
    <property type="match status" value="1"/>
</dbReference>
<accession>A0A6M2BXI5</accession>
<keyword evidence="11" id="KW-1185">Reference proteome</keyword>
<evidence type="ECO:0000256" key="2">
    <source>
        <dbReference type="ARBA" id="ARBA00009347"/>
    </source>
</evidence>
<keyword evidence="5 6" id="KW-0560">Oxidoreductase</keyword>
<dbReference type="GO" id="GO:0005886">
    <property type="term" value="C:plasma membrane"/>
    <property type="evidence" value="ECO:0007669"/>
    <property type="project" value="TreeGrafter"/>
</dbReference>
<dbReference type="Gene3D" id="1.20.140.10">
    <property type="entry name" value="Butyryl-CoA Dehydrogenase, subunit A, domain 3"/>
    <property type="match status" value="1"/>
</dbReference>
<name>A0A6M2BXI5_9GAMM</name>
<dbReference type="RefSeq" id="WP_166261606.1">
    <property type="nucleotide sequence ID" value="NZ_JAAMOW010000012.1"/>
</dbReference>
<dbReference type="InterPro" id="IPR006091">
    <property type="entry name" value="Acyl-CoA_Oxase/DH_mid-dom"/>
</dbReference>
<dbReference type="InterPro" id="IPR009075">
    <property type="entry name" value="AcylCo_DH/oxidase_C"/>
</dbReference>
<protein>
    <submittedName>
        <fullName evidence="10">Acyl-CoA dehydrogenase</fullName>
    </submittedName>
</protein>
<dbReference type="InterPro" id="IPR009100">
    <property type="entry name" value="AcylCoA_DH/oxidase_NM_dom_sf"/>
</dbReference>
<dbReference type="Gene3D" id="2.40.110.10">
    <property type="entry name" value="Butyryl-CoA Dehydrogenase, subunit A, domain 2"/>
    <property type="match status" value="1"/>
</dbReference>
<feature type="domain" description="Acyl-CoA dehydrogenase/oxidase N-terminal" evidence="9">
    <location>
        <begin position="11"/>
        <end position="123"/>
    </location>
</feature>
<feature type="domain" description="Acyl-CoA dehydrogenase/oxidase C-terminal" evidence="7">
    <location>
        <begin position="233"/>
        <end position="384"/>
    </location>
</feature>
<dbReference type="SUPFAM" id="SSF56645">
    <property type="entry name" value="Acyl-CoA dehydrogenase NM domain-like"/>
    <property type="match status" value="1"/>
</dbReference>
<comment type="cofactor">
    <cofactor evidence="1 6">
        <name>FAD</name>
        <dbReference type="ChEBI" id="CHEBI:57692"/>
    </cofactor>
</comment>
<dbReference type="Pfam" id="PF00441">
    <property type="entry name" value="Acyl-CoA_dh_1"/>
    <property type="match status" value="1"/>
</dbReference>
<dbReference type="InterPro" id="IPR013786">
    <property type="entry name" value="AcylCoA_DH/ox_N"/>
</dbReference>
<dbReference type="SUPFAM" id="SSF47203">
    <property type="entry name" value="Acyl-CoA dehydrogenase C-terminal domain-like"/>
    <property type="match status" value="1"/>
</dbReference>
<evidence type="ECO:0000256" key="6">
    <source>
        <dbReference type="RuleBase" id="RU362125"/>
    </source>
</evidence>
<evidence type="ECO:0000256" key="4">
    <source>
        <dbReference type="ARBA" id="ARBA00022827"/>
    </source>
</evidence>
<dbReference type="Pfam" id="PF02771">
    <property type="entry name" value="Acyl-CoA_dh_N"/>
    <property type="match status" value="1"/>
</dbReference>
<dbReference type="InterPro" id="IPR046373">
    <property type="entry name" value="Acyl-CoA_Oxase/DH_mid-dom_sf"/>
</dbReference>
<gene>
    <name evidence="10" type="ORF">G7Y85_19650</name>
</gene>
<organism evidence="10 11">
    <name type="scientific">Solimonas terrae</name>
    <dbReference type="NCBI Taxonomy" id="1396819"/>
    <lineage>
        <taxon>Bacteria</taxon>
        <taxon>Pseudomonadati</taxon>
        <taxon>Pseudomonadota</taxon>
        <taxon>Gammaproteobacteria</taxon>
        <taxon>Nevskiales</taxon>
        <taxon>Nevskiaceae</taxon>
        <taxon>Solimonas</taxon>
    </lineage>
</organism>
<dbReference type="InterPro" id="IPR036250">
    <property type="entry name" value="AcylCo_DH-like_C"/>
</dbReference>
<evidence type="ECO:0000313" key="10">
    <source>
        <dbReference type="EMBL" id="NGY06995.1"/>
    </source>
</evidence>
<sequence>MPDPDSSDPVRFRAQVREFLAQALTAELQTAGLEQIGVFSPASIGKAWHRKLYERGWITPTWPVEHGGCGWTPLQKYIFEQECALANAPTLSSAGLLMCGPILIHFGTPDQQARFLPRLRSGEDYWCQGYSEPGAGSDLAALSCRARRERDAYIVDGSKLWTTHAHHADWIFLLVRTSQHERPQQGITFLLANLHSPGVTIQPIISMSGEHEVNQVFFDALRVPIENRVGAEGDGWTIAKRLLEFERSGVYGPRVRRLLAQARRLAESDGARWHHPLFRQRYAELSIEADALEAGELRLLAAASDASNVTSSQLKLAGTETLQRVSELCVLAAGTSAAYTHESTRCDDHHREAGVAMARYLNMRAATIYGGSSEVQRNILAKTALHL</sequence>
<dbReference type="Gene3D" id="1.10.540.10">
    <property type="entry name" value="Acyl-CoA dehydrogenase/oxidase, N-terminal domain"/>
    <property type="match status" value="1"/>
</dbReference>
<keyword evidence="4 6" id="KW-0274">FAD</keyword>
<keyword evidence="3 6" id="KW-0285">Flavoprotein</keyword>
<feature type="domain" description="Acyl-CoA oxidase/dehydrogenase middle" evidence="8">
    <location>
        <begin position="127"/>
        <end position="212"/>
    </location>
</feature>
<reference evidence="10 11" key="1">
    <citation type="journal article" date="2014" name="Int. J. Syst. Evol. Microbiol.">
        <title>Solimonas terrae sp. nov., isolated from soil.</title>
        <authorList>
            <person name="Kim S.J."/>
            <person name="Moon J.Y."/>
            <person name="Weon H.Y."/>
            <person name="Ahn J.H."/>
            <person name="Chen W.M."/>
            <person name="Kwon S.W."/>
        </authorList>
    </citation>
    <scope>NUCLEOTIDE SEQUENCE [LARGE SCALE GENOMIC DNA]</scope>
    <source>
        <strain evidence="10 11">KIS83-12</strain>
    </source>
</reference>
<evidence type="ECO:0000256" key="3">
    <source>
        <dbReference type="ARBA" id="ARBA00022630"/>
    </source>
</evidence>
<dbReference type="AlphaFoldDB" id="A0A6M2BXI5"/>
<comment type="caution">
    <text evidence="10">The sequence shown here is derived from an EMBL/GenBank/DDBJ whole genome shotgun (WGS) entry which is preliminary data.</text>
</comment>
<evidence type="ECO:0000259" key="7">
    <source>
        <dbReference type="Pfam" id="PF00441"/>
    </source>
</evidence>
<evidence type="ECO:0000313" key="11">
    <source>
        <dbReference type="Proteomes" id="UP000472676"/>
    </source>
</evidence>
<dbReference type="GO" id="GO:0016627">
    <property type="term" value="F:oxidoreductase activity, acting on the CH-CH group of donors"/>
    <property type="evidence" value="ECO:0007669"/>
    <property type="project" value="InterPro"/>
</dbReference>
<dbReference type="PANTHER" id="PTHR43292">
    <property type="entry name" value="ACYL-COA DEHYDROGENASE"/>
    <property type="match status" value="1"/>
</dbReference>
<dbReference type="Pfam" id="PF02770">
    <property type="entry name" value="Acyl-CoA_dh_M"/>
    <property type="match status" value="1"/>
</dbReference>
<proteinExistence type="inferred from homology"/>
<evidence type="ECO:0000256" key="1">
    <source>
        <dbReference type="ARBA" id="ARBA00001974"/>
    </source>
</evidence>
<dbReference type="InterPro" id="IPR052161">
    <property type="entry name" value="Mycobact_Acyl-CoA_DH"/>
</dbReference>
<dbReference type="GO" id="GO:0050660">
    <property type="term" value="F:flavin adenine dinucleotide binding"/>
    <property type="evidence" value="ECO:0007669"/>
    <property type="project" value="InterPro"/>
</dbReference>
<comment type="similarity">
    <text evidence="2 6">Belongs to the acyl-CoA dehydrogenase family.</text>
</comment>
<dbReference type="Proteomes" id="UP000472676">
    <property type="component" value="Unassembled WGS sequence"/>
</dbReference>
<dbReference type="EMBL" id="JAAMOW010000012">
    <property type="protein sequence ID" value="NGY06995.1"/>
    <property type="molecule type" value="Genomic_DNA"/>
</dbReference>
<dbReference type="InterPro" id="IPR037069">
    <property type="entry name" value="AcylCoA_DH/ox_N_sf"/>
</dbReference>